<keyword evidence="3" id="KW-1185">Reference proteome</keyword>
<dbReference type="EMBL" id="JACBYR010000001">
    <property type="protein sequence ID" value="NYE84211.1"/>
    <property type="molecule type" value="Genomic_DNA"/>
</dbReference>
<feature type="region of interest" description="Disordered" evidence="1">
    <location>
        <begin position="71"/>
        <end position="99"/>
    </location>
</feature>
<evidence type="ECO:0000256" key="1">
    <source>
        <dbReference type="SAM" id="MobiDB-lite"/>
    </source>
</evidence>
<dbReference type="Proteomes" id="UP000542125">
    <property type="component" value="Unassembled WGS sequence"/>
</dbReference>
<evidence type="ECO:0000313" key="2">
    <source>
        <dbReference type="EMBL" id="NYE84211.1"/>
    </source>
</evidence>
<proteinExistence type="predicted"/>
<accession>A0A7Y9LPL7</accession>
<feature type="compositionally biased region" description="Basic and acidic residues" evidence="1">
    <location>
        <begin position="75"/>
        <end position="84"/>
    </location>
</feature>
<protein>
    <submittedName>
        <fullName evidence="2">Uncharacterized protein</fullName>
    </submittedName>
</protein>
<gene>
    <name evidence="2" type="ORF">FHW18_003482</name>
</gene>
<sequence>MSATPPSLFQSSLTPELKLERARLELLDLSARNRLLNVPKFSKTAKTVDVVGEKTAEVFRLLVRESKSFGFVAGRPDRPERGEAQEGEGTDEEGQWSAD</sequence>
<evidence type="ECO:0000313" key="3">
    <source>
        <dbReference type="Proteomes" id="UP000542125"/>
    </source>
</evidence>
<dbReference type="AlphaFoldDB" id="A0A7Y9LPL7"/>
<reference evidence="2 3" key="1">
    <citation type="submission" date="2020-07" db="EMBL/GenBank/DDBJ databases">
        <title>Genomic Encyclopedia of Type Strains, Phase IV (KMG-V): Genome sequencing to study the core and pangenomes of soil and plant-associated prokaryotes.</title>
        <authorList>
            <person name="Whitman W."/>
        </authorList>
    </citation>
    <scope>NUCLEOTIDE SEQUENCE [LARGE SCALE GENOMIC DNA]</scope>
    <source>
        <strain evidence="2 3">SAS40</strain>
    </source>
</reference>
<feature type="compositionally biased region" description="Acidic residues" evidence="1">
    <location>
        <begin position="85"/>
        <end position="99"/>
    </location>
</feature>
<name>A0A7Y9LPL7_9BURK</name>
<comment type="caution">
    <text evidence="2">The sequence shown here is derived from an EMBL/GenBank/DDBJ whole genome shotgun (WGS) entry which is preliminary data.</text>
</comment>
<dbReference type="Pfam" id="PF13195">
    <property type="entry name" value="DUF4011"/>
    <property type="match status" value="1"/>
</dbReference>
<organism evidence="2 3">
    <name type="scientific">Pigmentiphaga litoralis</name>
    <dbReference type="NCBI Taxonomy" id="516702"/>
    <lineage>
        <taxon>Bacteria</taxon>
        <taxon>Pseudomonadati</taxon>
        <taxon>Pseudomonadota</taxon>
        <taxon>Betaproteobacteria</taxon>
        <taxon>Burkholderiales</taxon>
        <taxon>Alcaligenaceae</taxon>
        <taxon>Pigmentiphaga</taxon>
    </lineage>
</organism>
<dbReference type="InterPro" id="IPR025103">
    <property type="entry name" value="DUF4011"/>
</dbReference>